<dbReference type="SUPFAM" id="SSF55347">
    <property type="entry name" value="Glyceraldehyde-3-phosphate dehydrogenase-like, C-terminal domain"/>
    <property type="match status" value="1"/>
</dbReference>
<dbReference type="GO" id="GO:0000166">
    <property type="term" value="F:nucleotide binding"/>
    <property type="evidence" value="ECO:0007669"/>
    <property type="project" value="InterPro"/>
</dbReference>
<evidence type="ECO:0000256" key="1">
    <source>
        <dbReference type="ARBA" id="ARBA00010928"/>
    </source>
</evidence>
<dbReference type="PATRIC" id="fig|158899.10.peg.3300"/>
<dbReference type="EMBL" id="CP013232">
    <property type="protein sequence ID" value="AMO95959.1"/>
    <property type="molecule type" value="Genomic_DNA"/>
</dbReference>
<evidence type="ECO:0000313" key="5">
    <source>
        <dbReference type="EMBL" id="AMO95959.1"/>
    </source>
</evidence>
<dbReference type="OrthoDB" id="9793050at2"/>
<dbReference type="AlphaFoldDB" id="A0A127PDU1"/>
<dbReference type="Pfam" id="PF01408">
    <property type="entry name" value="GFO_IDH_MocA"/>
    <property type="match status" value="1"/>
</dbReference>
<sequence>MQQLVRWGILGTGKIARAFAAGLHDVPDAVLLAVASRSSGSADAFGREFDIQHRHASYQALADDPQVDVIYIATPHSMHAENAIMCLAAGKHVLCEKPFTMNRREAEQVIALARRNKLFLLEAMWSRFLPGITEARRIVASGEIGKVRQVQSDFSFVGDFGPEHRLYNPELGGGALLDIGIYPLSISTFFLGPVDAVQSIAEIGATGVDEQTAFSMRHRGGGLSSCICSTRVAGPVEMTISGELGYLRLHTNFHLGASLTITLADGSTRSQQCPFIGNGYAHEAIEVMRCLRAGLVESPFTTHDETLAQMAVLDTIRAQIGVTYPADQA</sequence>
<dbReference type="RefSeq" id="WP_061540657.1">
    <property type="nucleotide sequence ID" value="NZ_CP013232.1"/>
</dbReference>
<dbReference type="PANTHER" id="PTHR22604:SF105">
    <property type="entry name" value="TRANS-1,2-DIHYDROBENZENE-1,2-DIOL DEHYDROGENASE"/>
    <property type="match status" value="1"/>
</dbReference>
<gene>
    <name evidence="5" type="ORF">CFter6_3321</name>
</gene>
<evidence type="ECO:0000259" key="4">
    <source>
        <dbReference type="Pfam" id="PF22725"/>
    </source>
</evidence>
<reference evidence="5 6" key="1">
    <citation type="submission" date="2015-11" db="EMBL/GenBank/DDBJ databases">
        <title>Exploring the genomic traits of fungus-feeding bacterial genus Collimonas.</title>
        <authorList>
            <person name="Song C."/>
            <person name="Schmidt R."/>
            <person name="de Jager V."/>
            <person name="Krzyzanowska D."/>
            <person name="Jongedijk E."/>
            <person name="Cankar K."/>
            <person name="Beekwilder J."/>
            <person name="van Veen A."/>
            <person name="de Boer W."/>
            <person name="van Veen J.A."/>
            <person name="Garbeva P."/>
        </authorList>
    </citation>
    <scope>NUCLEOTIDE SEQUENCE [LARGE SCALE GENOMIC DNA]</scope>
    <source>
        <strain evidence="5 6">Ter6</strain>
    </source>
</reference>
<dbReference type="InterPro" id="IPR055170">
    <property type="entry name" value="GFO_IDH_MocA-like_dom"/>
</dbReference>
<dbReference type="InterPro" id="IPR050984">
    <property type="entry name" value="Gfo/Idh/MocA_domain"/>
</dbReference>
<dbReference type="Proteomes" id="UP000072421">
    <property type="component" value="Chromosome"/>
</dbReference>
<proteinExistence type="inferred from homology"/>
<dbReference type="InterPro" id="IPR036291">
    <property type="entry name" value="NAD(P)-bd_dom_sf"/>
</dbReference>
<evidence type="ECO:0000256" key="2">
    <source>
        <dbReference type="ARBA" id="ARBA00023002"/>
    </source>
</evidence>
<accession>A0A127PDU1</accession>
<keyword evidence="2" id="KW-0560">Oxidoreductase</keyword>
<comment type="similarity">
    <text evidence="1">Belongs to the Gfo/Idh/MocA family.</text>
</comment>
<dbReference type="InterPro" id="IPR000683">
    <property type="entry name" value="Gfo/Idh/MocA-like_OxRdtase_N"/>
</dbReference>
<organism evidence="5">
    <name type="scientific">Collimonas fungivorans</name>
    <dbReference type="NCBI Taxonomy" id="158899"/>
    <lineage>
        <taxon>Bacteria</taxon>
        <taxon>Pseudomonadati</taxon>
        <taxon>Pseudomonadota</taxon>
        <taxon>Betaproteobacteria</taxon>
        <taxon>Burkholderiales</taxon>
        <taxon>Oxalobacteraceae</taxon>
        <taxon>Collimonas</taxon>
    </lineage>
</organism>
<dbReference type="Pfam" id="PF22725">
    <property type="entry name" value="GFO_IDH_MocA_C3"/>
    <property type="match status" value="1"/>
</dbReference>
<dbReference type="SUPFAM" id="SSF51735">
    <property type="entry name" value="NAD(P)-binding Rossmann-fold domains"/>
    <property type="match status" value="1"/>
</dbReference>
<evidence type="ECO:0000313" key="6">
    <source>
        <dbReference type="Proteomes" id="UP000072421"/>
    </source>
</evidence>
<dbReference type="GO" id="GO:0016491">
    <property type="term" value="F:oxidoreductase activity"/>
    <property type="evidence" value="ECO:0007669"/>
    <property type="project" value="UniProtKB-KW"/>
</dbReference>
<dbReference type="Gene3D" id="3.30.360.10">
    <property type="entry name" value="Dihydrodipicolinate Reductase, domain 2"/>
    <property type="match status" value="1"/>
</dbReference>
<evidence type="ECO:0000259" key="3">
    <source>
        <dbReference type="Pfam" id="PF01408"/>
    </source>
</evidence>
<dbReference type="Gene3D" id="3.40.50.720">
    <property type="entry name" value="NAD(P)-binding Rossmann-like Domain"/>
    <property type="match status" value="1"/>
</dbReference>
<protein>
    <submittedName>
        <fullName evidence="5">Oxidoreductase, NAD-binding Rossmann fold family protein</fullName>
    </submittedName>
</protein>
<name>A0A127PDU1_9BURK</name>
<dbReference type="PANTHER" id="PTHR22604">
    <property type="entry name" value="OXIDOREDUCTASES"/>
    <property type="match status" value="1"/>
</dbReference>
<feature type="domain" description="GFO/IDH/MocA-like oxidoreductase" evidence="4">
    <location>
        <begin position="133"/>
        <end position="247"/>
    </location>
</feature>
<feature type="domain" description="Gfo/Idh/MocA-like oxidoreductase N-terminal" evidence="3">
    <location>
        <begin position="5"/>
        <end position="119"/>
    </location>
</feature>